<feature type="transmembrane region" description="Helical" evidence="7">
    <location>
        <begin position="229"/>
        <end position="255"/>
    </location>
</feature>
<name>A0A1H2JD34_9ACTN</name>
<feature type="transmembrane region" description="Helical" evidence="7">
    <location>
        <begin position="131"/>
        <end position="155"/>
    </location>
</feature>
<keyword evidence="2 7" id="KW-0813">Transport</keyword>
<evidence type="ECO:0000256" key="7">
    <source>
        <dbReference type="RuleBase" id="RU363032"/>
    </source>
</evidence>
<dbReference type="AlphaFoldDB" id="A0A1H2JD34"/>
<keyword evidence="10" id="KW-1185">Reference proteome</keyword>
<keyword evidence="5 7" id="KW-1133">Transmembrane helix</keyword>
<dbReference type="Gene3D" id="1.10.3720.10">
    <property type="entry name" value="MetI-like"/>
    <property type="match status" value="1"/>
</dbReference>
<evidence type="ECO:0000313" key="10">
    <source>
        <dbReference type="Proteomes" id="UP000182977"/>
    </source>
</evidence>
<sequence length="308" mass="33170">MGRYVARRMLQMIPVVIGTTFIIYALVWALPGDPFAGRCGARPCPAAYVAEMTDKYNLDDPLPIAYVKYLGNLIRGDFGETFQGLSVAEELVRAYPTTLKLALVAIVFEILIGIGAGIMAGLRRGSFIDNLVLVSTLVVVSIPVFVIGSVLQLFLGMRWGIFPATVGGDASLYNLILPGFVLASLSLAYVARLTRTSLAENRRADYVRTAVAKGLPQRRVIGIHTMRNSLIPVITFIGADFGALLGGAIVTEGIFNVPGVGNLIFRSITSRDGVMVTGAVTVLVLVFLLVNLLVDLIYGWLDPRISHG</sequence>
<dbReference type="Pfam" id="PF00528">
    <property type="entry name" value="BPD_transp_1"/>
    <property type="match status" value="1"/>
</dbReference>
<dbReference type="InterPro" id="IPR045621">
    <property type="entry name" value="BPD_transp_1_N"/>
</dbReference>
<evidence type="ECO:0000256" key="6">
    <source>
        <dbReference type="ARBA" id="ARBA00023136"/>
    </source>
</evidence>
<evidence type="ECO:0000256" key="1">
    <source>
        <dbReference type="ARBA" id="ARBA00004651"/>
    </source>
</evidence>
<evidence type="ECO:0000256" key="2">
    <source>
        <dbReference type="ARBA" id="ARBA00022448"/>
    </source>
</evidence>
<dbReference type="OrthoDB" id="5169641at2"/>
<dbReference type="STRING" id="419479.SAMN04488563_2541"/>
<keyword evidence="4 7" id="KW-0812">Transmembrane</keyword>
<dbReference type="PANTHER" id="PTHR43163">
    <property type="entry name" value="DIPEPTIDE TRANSPORT SYSTEM PERMEASE PROTEIN DPPB-RELATED"/>
    <property type="match status" value="1"/>
</dbReference>
<protein>
    <submittedName>
        <fullName evidence="9">Oligopeptide transport system permease protein</fullName>
    </submittedName>
</protein>
<feature type="transmembrane region" description="Helical" evidence="7">
    <location>
        <begin position="175"/>
        <end position="193"/>
    </location>
</feature>
<dbReference type="GO" id="GO:0055085">
    <property type="term" value="P:transmembrane transport"/>
    <property type="evidence" value="ECO:0007669"/>
    <property type="project" value="InterPro"/>
</dbReference>
<dbReference type="PANTHER" id="PTHR43163:SF7">
    <property type="entry name" value="DIPEPTIDE-TRANSPORT INTEGRAL MEMBRANE PROTEIN ABC TRANSPORTER DPPB-RELATED"/>
    <property type="match status" value="1"/>
</dbReference>
<dbReference type="PROSITE" id="PS50928">
    <property type="entry name" value="ABC_TM1"/>
    <property type="match status" value="1"/>
</dbReference>
<evidence type="ECO:0000256" key="4">
    <source>
        <dbReference type="ARBA" id="ARBA00022692"/>
    </source>
</evidence>
<evidence type="ECO:0000256" key="5">
    <source>
        <dbReference type="ARBA" id="ARBA00022989"/>
    </source>
</evidence>
<accession>A0A1H2JD34</accession>
<evidence type="ECO:0000256" key="3">
    <source>
        <dbReference type="ARBA" id="ARBA00022475"/>
    </source>
</evidence>
<organism evidence="9 10">
    <name type="scientific">Jiangella alkaliphila</name>
    <dbReference type="NCBI Taxonomy" id="419479"/>
    <lineage>
        <taxon>Bacteria</taxon>
        <taxon>Bacillati</taxon>
        <taxon>Actinomycetota</taxon>
        <taxon>Actinomycetes</taxon>
        <taxon>Jiangellales</taxon>
        <taxon>Jiangellaceae</taxon>
        <taxon>Jiangella</taxon>
    </lineage>
</organism>
<gene>
    <name evidence="9" type="ORF">SAMN04488563_2541</name>
</gene>
<feature type="transmembrane region" description="Helical" evidence="7">
    <location>
        <begin position="12"/>
        <end position="30"/>
    </location>
</feature>
<dbReference type="Pfam" id="PF19300">
    <property type="entry name" value="BPD_transp_1_N"/>
    <property type="match status" value="1"/>
</dbReference>
<evidence type="ECO:0000313" key="9">
    <source>
        <dbReference type="EMBL" id="SDU54071.1"/>
    </source>
</evidence>
<feature type="domain" description="ABC transmembrane type-1" evidence="8">
    <location>
        <begin position="95"/>
        <end position="298"/>
    </location>
</feature>
<dbReference type="RefSeq" id="WP_046769106.1">
    <property type="nucleotide sequence ID" value="NZ_KQ061230.1"/>
</dbReference>
<comment type="similarity">
    <text evidence="7">Belongs to the binding-protein-dependent transport system permease family.</text>
</comment>
<feature type="transmembrane region" description="Helical" evidence="7">
    <location>
        <begin position="275"/>
        <end position="301"/>
    </location>
</feature>
<dbReference type="InterPro" id="IPR000515">
    <property type="entry name" value="MetI-like"/>
</dbReference>
<dbReference type="CDD" id="cd06261">
    <property type="entry name" value="TM_PBP2"/>
    <property type="match status" value="1"/>
</dbReference>
<keyword evidence="3" id="KW-1003">Cell membrane</keyword>
<dbReference type="GO" id="GO:0005886">
    <property type="term" value="C:plasma membrane"/>
    <property type="evidence" value="ECO:0007669"/>
    <property type="project" value="UniProtKB-SubCell"/>
</dbReference>
<evidence type="ECO:0000259" key="8">
    <source>
        <dbReference type="PROSITE" id="PS50928"/>
    </source>
</evidence>
<dbReference type="Proteomes" id="UP000182977">
    <property type="component" value="Chromosome I"/>
</dbReference>
<dbReference type="SUPFAM" id="SSF161098">
    <property type="entry name" value="MetI-like"/>
    <property type="match status" value="1"/>
</dbReference>
<dbReference type="EMBL" id="LT629791">
    <property type="protein sequence ID" value="SDU54071.1"/>
    <property type="molecule type" value="Genomic_DNA"/>
</dbReference>
<feature type="transmembrane region" description="Helical" evidence="7">
    <location>
        <begin position="101"/>
        <end position="122"/>
    </location>
</feature>
<dbReference type="InterPro" id="IPR035906">
    <property type="entry name" value="MetI-like_sf"/>
</dbReference>
<proteinExistence type="inferred from homology"/>
<reference evidence="10" key="1">
    <citation type="submission" date="2016-10" db="EMBL/GenBank/DDBJ databases">
        <authorList>
            <person name="Varghese N."/>
            <person name="Submissions S."/>
        </authorList>
    </citation>
    <scope>NUCLEOTIDE SEQUENCE [LARGE SCALE GENOMIC DNA]</scope>
    <source>
        <strain evidence="10">DSM 45079</strain>
    </source>
</reference>
<comment type="subcellular location">
    <subcellularLocation>
        <location evidence="1 7">Cell membrane</location>
        <topology evidence="1 7">Multi-pass membrane protein</topology>
    </subcellularLocation>
</comment>
<keyword evidence="6 7" id="KW-0472">Membrane</keyword>